<reference evidence="10 11" key="1">
    <citation type="submission" date="2020-08" db="EMBL/GenBank/DDBJ databases">
        <title>Genomic Encyclopedia of Type Strains, Phase III (KMG-III): the genomes of soil and plant-associated and newly described type strains.</title>
        <authorList>
            <person name="Whitman W."/>
        </authorList>
    </citation>
    <scope>NUCLEOTIDE SEQUENCE [LARGE SCALE GENOMIC DNA]</scope>
    <source>
        <strain evidence="10 11">CECT 8897</strain>
    </source>
</reference>
<dbReference type="EMBL" id="JACHXD010000021">
    <property type="protein sequence ID" value="MBB3121873.1"/>
    <property type="molecule type" value="Genomic_DNA"/>
</dbReference>
<keyword evidence="6 9" id="KW-1133">Transmembrane helix</keyword>
<evidence type="ECO:0000256" key="8">
    <source>
        <dbReference type="SAM" id="MobiDB-lite"/>
    </source>
</evidence>
<keyword evidence="4" id="KW-0997">Cell inner membrane</keyword>
<evidence type="ECO:0000256" key="1">
    <source>
        <dbReference type="ARBA" id="ARBA00004377"/>
    </source>
</evidence>
<proteinExistence type="predicted"/>
<comment type="caution">
    <text evidence="10">The sequence shown here is derived from an EMBL/GenBank/DDBJ whole genome shotgun (WGS) entry which is preliminary data.</text>
</comment>
<organism evidence="10 11">
    <name type="scientific">Pseudoduganella violacea</name>
    <dbReference type="NCBI Taxonomy" id="1715466"/>
    <lineage>
        <taxon>Bacteria</taxon>
        <taxon>Pseudomonadati</taxon>
        <taxon>Pseudomonadota</taxon>
        <taxon>Betaproteobacteria</taxon>
        <taxon>Burkholderiales</taxon>
        <taxon>Oxalobacteraceae</taxon>
        <taxon>Telluria group</taxon>
        <taxon>Pseudoduganella</taxon>
    </lineage>
</organism>
<sequence length="222" mass="23787">MARRGSRFPSHSGFTLVELLVAIAVLAIVAVLGWRGLDGIVRSRQTLTGQMEQARGMQLAFAQMESDLEQLAGKELLQQRENLVADNEGLTLVRTSSPENGPTQMMVVAYRLNNGVLTRRESRGTRDLAQLDALWQASVGHADATPGIALQSEVQSLAVRVWEAGNWRALGSGQAVNSNAPPPPLVAPPPASAQVGPEGLEISLRLNNLPNTLVKVFLLGAK</sequence>
<dbReference type="NCBIfam" id="TIGR02532">
    <property type="entry name" value="IV_pilin_GFxxxE"/>
    <property type="match status" value="1"/>
</dbReference>
<feature type="transmembrane region" description="Helical" evidence="9">
    <location>
        <begin position="12"/>
        <end position="34"/>
    </location>
</feature>
<dbReference type="Proteomes" id="UP000541535">
    <property type="component" value="Unassembled WGS sequence"/>
</dbReference>
<dbReference type="PANTHER" id="PTHR39583:SF2">
    <property type="entry name" value="TYPE II SECRETION SYSTEM PROTEIN J"/>
    <property type="match status" value="1"/>
</dbReference>
<evidence type="ECO:0000313" key="11">
    <source>
        <dbReference type="Proteomes" id="UP000541535"/>
    </source>
</evidence>
<dbReference type="InterPro" id="IPR045584">
    <property type="entry name" value="Pilin-like"/>
</dbReference>
<dbReference type="InterPro" id="IPR051621">
    <property type="entry name" value="T2SS_protein_J"/>
</dbReference>
<dbReference type="PANTHER" id="PTHR39583">
    <property type="entry name" value="TYPE II SECRETION SYSTEM PROTEIN J-RELATED"/>
    <property type="match status" value="1"/>
</dbReference>
<evidence type="ECO:0000256" key="9">
    <source>
        <dbReference type="SAM" id="Phobius"/>
    </source>
</evidence>
<evidence type="ECO:0000256" key="5">
    <source>
        <dbReference type="ARBA" id="ARBA00022692"/>
    </source>
</evidence>
<feature type="region of interest" description="Disordered" evidence="8">
    <location>
        <begin position="173"/>
        <end position="192"/>
    </location>
</feature>
<dbReference type="GO" id="GO:0005886">
    <property type="term" value="C:plasma membrane"/>
    <property type="evidence" value="ECO:0007669"/>
    <property type="project" value="UniProtKB-SubCell"/>
</dbReference>
<protein>
    <submittedName>
        <fullName evidence="10">General secretion pathway protein J</fullName>
    </submittedName>
</protein>
<evidence type="ECO:0000256" key="7">
    <source>
        <dbReference type="ARBA" id="ARBA00023136"/>
    </source>
</evidence>
<dbReference type="Gene3D" id="3.30.700.10">
    <property type="entry name" value="Glycoprotein, Type 4 Pilin"/>
    <property type="match status" value="1"/>
</dbReference>
<keyword evidence="2" id="KW-1003">Cell membrane</keyword>
<dbReference type="GO" id="GO:0015628">
    <property type="term" value="P:protein secretion by the type II secretion system"/>
    <property type="evidence" value="ECO:0007669"/>
    <property type="project" value="TreeGrafter"/>
</dbReference>
<accession>A0A7W5BEX9</accession>
<dbReference type="InterPro" id="IPR012902">
    <property type="entry name" value="N_methyl_site"/>
</dbReference>
<dbReference type="RefSeq" id="WP_183443561.1">
    <property type="nucleotide sequence ID" value="NZ_JACHXD010000021.1"/>
</dbReference>
<dbReference type="SUPFAM" id="SSF54523">
    <property type="entry name" value="Pili subunits"/>
    <property type="match status" value="1"/>
</dbReference>
<keyword evidence="5 9" id="KW-0812">Transmembrane</keyword>
<evidence type="ECO:0000256" key="2">
    <source>
        <dbReference type="ARBA" id="ARBA00022475"/>
    </source>
</evidence>
<evidence type="ECO:0000313" key="10">
    <source>
        <dbReference type="EMBL" id="MBB3121873.1"/>
    </source>
</evidence>
<keyword evidence="7 9" id="KW-0472">Membrane</keyword>
<name>A0A7W5BEX9_9BURK</name>
<evidence type="ECO:0000256" key="4">
    <source>
        <dbReference type="ARBA" id="ARBA00022519"/>
    </source>
</evidence>
<evidence type="ECO:0000256" key="3">
    <source>
        <dbReference type="ARBA" id="ARBA00022481"/>
    </source>
</evidence>
<keyword evidence="3" id="KW-0488">Methylation</keyword>
<keyword evidence="11" id="KW-1185">Reference proteome</keyword>
<feature type="compositionally biased region" description="Pro residues" evidence="8">
    <location>
        <begin position="180"/>
        <end position="191"/>
    </location>
</feature>
<gene>
    <name evidence="10" type="ORF">FHS03_004965</name>
</gene>
<evidence type="ECO:0000256" key="6">
    <source>
        <dbReference type="ARBA" id="ARBA00022989"/>
    </source>
</evidence>
<comment type="subcellular location">
    <subcellularLocation>
        <location evidence="1">Cell inner membrane</location>
        <topology evidence="1">Single-pass membrane protein</topology>
    </subcellularLocation>
</comment>
<dbReference type="AlphaFoldDB" id="A0A7W5BEX9"/>
<dbReference type="PROSITE" id="PS00409">
    <property type="entry name" value="PROKAR_NTER_METHYL"/>
    <property type="match status" value="1"/>
</dbReference>
<dbReference type="Pfam" id="PF07963">
    <property type="entry name" value="N_methyl"/>
    <property type="match status" value="1"/>
</dbReference>